<reference evidence="3" key="1">
    <citation type="submission" date="2016-10" db="EMBL/GenBank/DDBJ databases">
        <authorList>
            <person name="Varghese N."/>
            <person name="Submissions S."/>
        </authorList>
    </citation>
    <scope>NUCLEOTIDE SEQUENCE [LARGE SCALE GENOMIC DNA]</scope>
    <source>
        <strain evidence="3">DSM 11593</strain>
    </source>
</reference>
<feature type="signal peptide" evidence="1">
    <location>
        <begin position="1"/>
        <end position="22"/>
    </location>
</feature>
<name>A0A1H6L256_9RHOB</name>
<dbReference type="EMBL" id="FNXG01000002">
    <property type="protein sequence ID" value="SEH80335.1"/>
    <property type="molecule type" value="Genomic_DNA"/>
</dbReference>
<dbReference type="AlphaFoldDB" id="A0A1H6L256"/>
<dbReference type="RefSeq" id="WP_090846300.1">
    <property type="nucleotide sequence ID" value="NZ_FNXG01000002.1"/>
</dbReference>
<keyword evidence="3" id="KW-1185">Reference proteome</keyword>
<dbReference type="Gene3D" id="1.20.120.1490">
    <property type="match status" value="1"/>
</dbReference>
<keyword evidence="1" id="KW-0732">Signal</keyword>
<organism evidence="2 3">
    <name type="scientific">Paracoccus alkenifer</name>
    <dbReference type="NCBI Taxonomy" id="65735"/>
    <lineage>
        <taxon>Bacteria</taxon>
        <taxon>Pseudomonadati</taxon>
        <taxon>Pseudomonadota</taxon>
        <taxon>Alphaproteobacteria</taxon>
        <taxon>Rhodobacterales</taxon>
        <taxon>Paracoccaceae</taxon>
        <taxon>Paracoccus</taxon>
    </lineage>
</organism>
<protein>
    <recommendedName>
        <fullName evidence="4">LTXXQ motif family protein</fullName>
    </recommendedName>
</protein>
<proteinExistence type="predicted"/>
<evidence type="ECO:0000313" key="2">
    <source>
        <dbReference type="EMBL" id="SEH80335.1"/>
    </source>
</evidence>
<feature type="chain" id="PRO_5011525121" description="LTXXQ motif family protein" evidence="1">
    <location>
        <begin position="23"/>
        <end position="142"/>
    </location>
</feature>
<sequence>MKHVLVAAALALALPMASAAQAPFNAQEAGLSQPVVVLTPTVAQNADALQLNDEQRAAVKAWMETGPVNRVAREQAAVALREQLRQQIIAGAPVEERQELARQIGDAEADLVMMRSACVDHWREVLTEEQFAEALRLAKLAE</sequence>
<gene>
    <name evidence="2" type="ORF">SAMN04488075_1156</name>
</gene>
<accession>A0A1H6L256</accession>
<dbReference type="Proteomes" id="UP000199125">
    <property type="component" value="Unassembled WGS sequence"/>
</dbReference>
<dbReference type="OrthoDB" id="7062106at2"/>
<evidence type="ECO:0008006" key="4">
    <source>
        <dbReference type="Google" id="ProtNLM"/>
    </source>
</evidence>
<evidence type="ECO:0000313" key="3">
    <source>
        <dbReference type="Proteomes" id="UP000199125"/>
    </source>
</evidence>
<evidence type="ECO:0000256" key="1">
    <source>
        <dbReference type="SAM" id="SignalP"/>
    </source>
</evidence>